<evidence type="ECO:0000256" key="1">
    <source>
        <dbReference type="ARBA" id="ARBA00004651"/>
    </source>
</evidence>
<feature type="transmembrane region" description="Helical" evidence="6">
    <location>
        <begin position="70"/>
        <end position="87"/>
    </location>
</feature>
<comment type="subcellular location">
    <subcellularLocation>
        <location evidence="1">Cell membrane</location>
        <topology evidence="1">Multi-pass membrane protein</topology>
    </subcellularLocation>
</comment>
<dbReference type="KEGG" id="ahg:AHOG_13920"/>
<dbReference type="InterPro" id="IPR017871">
    <property type="entry name" value="ABC_transporter-like_CS"/>
</dbReference>
<dbReference type="GO" id="GO:0016887">
    <property type="term" value="F:ATP hydrolysis activity"/>
    <property type="evidence" value="ECO:0007669"/>
    <property type="project" value="InterPro"/>
</dbReference>
<evidence type="ECO:0000256" key="4">
    <source>
        <dbReference type="ARBA" id="ARBA00023136"/>
    </source>
</evidence>
<keyword evidence="9" id="KW-0378">Hydrolase</keyword>
<feature type="region of interest" description="Disordered" evidence="5">
    <location>
        <begin position="1"/>
        <end position="21"/>
    </location>
</feature>
<accession>A0A221W4C4</accession>
<evidence type="ECO:0000256" key="6">
    <source>
        <dbReference type="SAM" id="Phobius"/>
    </source>
</evidence>
<dbReference type="GO" id="GO:0005524">
    <property type="term" value="F:ATP binding"/>
    <property type="evidence" value="ECO:0007669"/>
    <property type="project" value="UniProtKB-KW"/>
</dbReference>
<proteinExistence type="predicted"/>
<keyword evidence="9" id="KW-0067">ATP-binding</keyword>
<evidence type="ECO:0000256" key="2">
    <source>
        <dbReference type="ARBA" id="ARBA00022692"/>
    </source>
</evidence>
<dbReference type="AlphaFoldDB" id="A0A221W4C4"/>
<evidence type="ECO:0000313" key="9">
    <source>
        <dbReference type="EMBL" id="ASO20427.1"/>
    </source>
</evidence>
<protein>
    <submittedName>
        <fullName evidence="9">Putative multidrug resistance ABC transporter ATP-binding/permease protein YheI</fullName>
        <ecNumber evidence="9">3.6.3.-</ecNumber>
    </submittedName>
</protein>
<reference evidence="9 10" key="1">
    <citation type="submission" date="2017-07" db="EMBL/GenBank/DDBJ databases">
        <title>Complete genome sequence of Actinoalloteichus hoggarensis DSM 45943, type strain of Actinoalloteichus hoggarensis.</title>
        <authorList>
            <person name="Ruckert C."/>
            <person name="Nouioui I."/>
            <person name="Willmese J."/>
            <person name="van Wezel G."/>
            <person name="Klenk H.-P."/>
            <person name="Kalinowski J."/>
            <person name="Zotchev S.B."/>
        </authorList>
    </citation>
    <scope>NUCLEOTIDE SEQUENCE [LARGE SCALE GENOMIC DNA]</scope>
    <source>
        <strain evidence="9 10">DSM 45943</strain>
    </source>
</reference>
<keyword evidence="3 6" id="KW-1133">Transmembrane helix</keyword>
<dbReference type="InterPro" id="IPR036640">
    <property type="entry name" value="ABC1_TM_sf"/>
</dbReference>
<dbReference type="GO" id="GO:0005886">
    <property type="term" value="C:plasma membrane"/>
    <property type="evidence" value="ECO:0007669"/>
    <property type="project" value="UniProtKB-SubCell"/>
</dbReference>
<dbReference type="EMBL" id="CP022521">
    <property type="protein sequence ID" value="ASO20427.1"/>
    <property type="molecule type" value="Genomic_DNA"/>
</dbReference>
<feature type="domain" description="ABC transporter" evidence="7">
    <location>
        <begin position="358"/>
        <end position="602"/>
    </location>
</feature>
<dbReference type="PROSITE" id="PS50893">
    <property type="entry name" value="ABC_TRANSPORTER_2"/>
    <property type="match status" value="1"/>
</dbReference>
<dbReference type="SUPFAM" id="SSF52540">
    <property type="entry name" value="P-loop containing nucleoside triphosphate hydrolases"/>
    <property type="match status" value="1"/>
</dbReference>
<dbReference type="PANTHER" id="PTHR43394">
    <property type="entry name" value="ATP-DEPENDENT PERMEASE MDL1, MITOCHONDRIAL"/>
    <property type="match status" value="1"/>
</dbReference>
<gene>
    <name evidence="9" type="primary">yheI</name>
    <name evidence="9" type="ORF">AHOG_13920</name>
</gene>
<feature type="transmembrane region" description="Helical" evidence="6">
    <location>
        <begin position="178"/>
        <end position="202"/>
    </location>
</feature>
<dbReference type="CDD" id="cd07346">
    <property type="entry name" value="ABC_6TM_exporters"/>
    <property type="match status" value="1"/>
</dbReference>
<feature type="compositionally biased region" description="Basic and acidic residues" evidence="5">
    <location>
        <begin position="611"/>
        <end position="624"/>
    </location>
</feature>
<feature type="region of interest" description="Disordered" evidence="5">
    <location>
        <begin position="598"/>
        <end position="655"/>
    </location>
</feature>
<organism evidence="9 10">
    <name type="scientific">Actinoalloteichus hoggarensis</name>
    <dbReference type="NCBI Taxonomy" id="1470176"/>
    <lineage>
        <taxon>Bacteria</taxon>
        <taxon>Bacillati</taxon>
        <taxon>Actinomycetota</taxon>
        <taxon>Actinomycetes</taxon>
        <taxon>Pseudonocardiales</taxon>
        <taxon>Pseudonocardiaceae</taxon>
        <taxon>Actinoalloteichus</taxon>
    </lineage>
</organism>
<evidence type="ECO:0000259" key="8">
    <source>
        <dbReference type="PROSITE" id="PS50929"/>
    </source>
</evidence>
<evidence type="ECO:0000256" key="5">
    <source>
        <dbReference type="SAM" id="MobiDB-lite"/>
    </source>
</evidence>
<dbReference type="Proteomes" id="UP000204221">
    <property type="component" value="Chromosome"/>
</dbReference>
<dbReference type="Gene3D" id="1.20.1560.10">
    <property type="entry name" value="ABC transporter type 1, transmembrane domain"/>
    <property type="match status" value="1"/>
</dbReference>
<feature type="transmembrane region" description="Helical" evidence="6">
    <location>
        <begin position="208"/>
        <end position="229"/>
    </location>
</feature>
<dbReference type="PANTHER" id="PTHR43394:SF1">
    <property type="entry name" value="ATP-BINDING CASSETTE SUB-FAMILY B MEMBER 10, MITOCHONDRIAL"/>
    <property type="match status" value="1"/>
</dbReference>
<dbReference type="InterPro" id="IPR039421">
    <property type="entry name" value="Type_1_exporter"/>
</dbReference>
<feature type="transmembrane region" description="Helical" evidence="6">
    <location>
        <begin position="292"/>
        <end position="313"/>
    </location>
</feature>
<feature type="transmembrane region" description="Helical" evidence="6">
    <location>
        <begin position="325"/>
        <end position="344"/>
    </location>
</feature>
<dbReference type="InterPro" id="IPR027417">
    <property type="entry name" value="P-loop_NTPase"/>
</dbReference>
<dbReference type="OrthoDB" id="4966664at2"/>
<evidence type="ECO:0000259" key="7">
    <source>
        <dbReference type="PROSITE" id="PS50893"/>
    </source>
</evidence>
<evidence type="ECO:0000313" key="10">
    <source>
        <dbReference type="Proteomes" id="UP000204221"/>
    </source>
</evidence>
<dbReference type="EC" id="3.6.3.-" evidence="9"/>
<sequence>MTSDFSRYPRRAPQLVTPRRRAETRRWAARVPATVGTVRRRAPYADPGEPDIRGPGRYLAWLVVRQSRRALAATLLGTTWMVGLMLPPYLLSRAVDDGLRAGDLGVLAWWTSGILGLTLVNALVGTARHRTMTFLRTDASLRTVQLVTRHTTRLGHTLARRVGTGEVVTIGATDISHLATALTCVGPGAGAVIAYGLVTVLLLSISPVLAAVILLGVPLLCVVIGPLVGRLQGAETRYRDRQGALTARAGDIVAGLRVLCGIGGKEQFAARYRSASQELRAEGYRVGAVTSWIEAVTAGVPVLFIAAVTWIAARMASTGQITVGELIAVYGYVAALIVPVFFLIESIDQIAKGLVAARRVVNVLRLAPSVREHPRPTVFPDRPAALHDPTSGVTVEPGVVTALVTVRTAEAESILRRLARHVDSDAAWGGIRLDRLPLTETRRRVLLADADAYLFAGSLRDTLATGEDRSDAEILAALHTAAAEDVHTGLPEGLDSPIRAQGRDLSGGQRQRLRLARAVLADPDTLLLVEPTSSVDAHTENAIARRLFAARRGRTTVVVTTSPLILEHADHVVLLLDGRVHAEGGHAELLAGQPAYRALTGRDPVADDDDSRGRSDRTGRRDSAGDPPPDTVGSDDAIPVDSARSGTAADEEALR</sequence>
<name>A0A221W4C4_9PSEU</name>
<keyword evidence="9" id="KW-0547">Nucleotide-binding</keyword>
<dbReference type="SUPFAM" id="SSF90123">
    <property type="entry name" value="ABC transporter transmembrane region"/>
    <property type="match status" value="1"/>
</dbReference>
<dbReference type="PROSITE" id="PS00211">
    <property type="entry name" value="ABC_TRANSPORTER_1"/>
    <property type="match status" value="1"/>
</dbReference>
<feature type="transmembrane region" description="Helical" evidence="6">
    <location>
        <begin position="107"/>
        <end position="127"/>
    </location>
</feature>
<dbReference type="PROSITE" id="PS50929">
    <property type="entry name" value="ABC_TM1F"/>
    <property type="match status" value="1"/>
</dbReference>
<dbReference type="Pfam" id="PF00005">
    <property type="entry name" value="ABC_tran"/>
    <property type="match status" value="1"/>
</dbReference>
<dbReference type="GO" id="GO:0015421">
    <property type="term" value="F:ABC-type oligopeptide transporter activity"/>
    <property type="evidence" value="ECO:0007669"/>
    <property type="project" value="TreeGrafter"/>
</dbReference>
<keyword evidence="4 6" id="KW-0472">Membrane</keyword>
<keyword evidence="2 6" id="KW-0812">Transmembrane</keyword>
<dbReference type="InterPro" id="IPR003439">
    <property type="entry name" value="ABC_transporter-like_ATP-bd"/>
</dbReference>
<dbReference type="Pfam" id="PF00664">
    <property type="entry name" value="ABC_membrane"/>
    <property type="match status" value="1"/>
</dbReference>
<keyword evidence="10" id="KW-1185">Reference proteome</keyword>
<feature type="domain" description="ABC transmembrane type-1" evidence="8">
    <location>
        <begin position="71"/>
        <end position="352"/>
    </location>
</feature>
<evidence type="ECO:0000256" key="3">
    <source>
        <dbReference type="ARBA" id="ARBA00022989"/>
    </source>
</evidence>
<dbReference type="InterPro" id="IPR011527">
    <property type="entry name" value="ABC1_TM_dom"/>
</dbReference>
<dbReference type="Gene3D" id="3.40.50.300">
    <property type="entry name" value="P-loop containing nucleotide triphosphate hydrolases"/>
    <property type="match status" value="1"/>
</dbReference>